<dbReference type="EMBL" id="CM026421">
    <property type="protein sequence ID" value="KAG0589828.1"/>
    <property type="molecule type" value="Genomic_DNA"/>
</dbReference>
<evidence type="ECO:0000313" key="2">
    <source>
        <dbReference type="EMBL" id="KAG0589828.1"/>
    </source>
</evidence>
<protein>
    <submittedName>
        <fullName evidence="2">Uncharacterized protein</fullName>
    </submittedName>
</protein>
<gene>
    <name evidence="2" type="ORF">KC19_1G051600</name>
</gene>
<accession>A0A8T0J4J7</accession>
<reference evidence="2" key="1">
    <citation type="submission" date="2020-06" db="EMBL/GenBank/DDBJ databases">
        <title>WGS assembly of Ceratodon purpureus strain R40.</title>
        <authorList>
            <person name="Carey S.B."/>
            <person name="Jenkins J."/>
            <person name="Shu S."/>
            <person name="Lovell J.T."/>
            <person name="Sreedasyam A."/>
            <person name="Maumus F."/>
            <person name="Tiley G.P."/>
            <person name="Fernandez-Pozo N."/>
            <person name="Barry K."/>
            <person name="Chen C."/>
            <person name="Wang M."/>
            <person name="Lipzen A."/>
            <person name="Daum C."/>
            <person name="Saski C.A."/>
            <person name="Payton A.C."/>
            <person name="Mcbreen J.C."/>
            <person name="Conrad R.E."/>
            <person name="Kollar L.M."/>
            <person name="Olsson S."/>
            <person name="Huttunen S."/>
            <person name="Landis J.B."/>
            <person name="Wickett N.J."/>
            <person name="Johnson M.G."/>
            <person name="Rensing S.A."/>
            <person name="Grimwood J."/>
            <person name="Schmutz J."/>
            <person name="Mcdaniel S.F."/>
        </authorList>
    </citation>
    <scope>NUCLEOTIDE SEQUENCE</scope>
    <source>
        <strain evidence="2">R40</strain>
    </source>
</reference>
<evidence type="ECO:0000313" key="3">
    <source>
        <dbReference type="Proteomes" id="UP000822688"/>
    </source>
</evidence>
<organism evidence="2 3">
    <name type="scientific">Ceratodon purpureus</name>
    <name type="common">Fire moss</name>
    <name type="synonym">Dicranum purpureum</name>
    <dbReference type="NCBI Taxonomy" id="3225"/>
    <lineage>
        <taxon>Eukaryota</taxon>
        <taxon>Viridiplantae</taxon>
        <taxon>Streptophyta</taxon>
        <taxon>Embryophyta</taxon>
        <taxon>Bryophyta</taxon>
        <taxon>Bryophytina</taxon>
        <taxon>Bryopsida</taxon>
        <taxon>Dicranidae</taxon>
        <taxon>Pseudoditrichales</taxon>
        <taxon>Ditrichaceae</taxon>
        <taxon>Ceratodon</taxon>
    </lineage>
</organism>
<comment type="caution">
    <text evidence="2">The sequence shown here is derived from an EMBL/GenBank/DDBJ whole genome shotgun (WGS) entry which is preliminary data.</text>
</comment>
<dbReference type="Proteomes" id="UP000822688">
    <property type="component" value="Chromosome 1"/>
</dbReference>
<evidence type="ECO:0000256" key="1">
    <source>
        <dbReference type="SAM" id="MobiDB-lite"/>
    </source>
</evidence>
<keyword evidence="3" id="KW-1185">Reference proteome</keyword>
<proteinExistence type="predicted"/>
<feature type="compositionally biased region" description="Polar residues" evidence="1">
    <location>
        <begin position="99"/>
        <end position="121"/>
    </location>
</feature>
<name>A0A8T0J4J7_CERPU</name>
<feature type="region of interest" description="Disordered" evidence="1">
    <location>
        <begin position="46"/>
        <end position="78"/>
    </location>
</feature>
<feature type="region of interest" description="Disordered" evidence="1">
    <location>
        <begin position="92"/>
        <end position="121"/>
    </location>
</feature>
<sequence>MMQLRNGRKRSVAITEELQRFETAMKAMENRSFDWNSVRLQIPSFDKQQPRAMSSFDIPVRHTPQDSLSSPDSEEESILKAVDEEEQPLLRLDQPNGGALQNTKASFCSGTANGPSISSMNGLRFTELSCHPRSSSDSGSG</sequence>
<dbReference type="AlphaFoldDB" id="A0A8T0J4J7"/>